<evidence type="ECO:0000313" key="2">
    <source>
        <dbReference type="EMBL" id="GIY20442.1"/>
    </source>
</evidence>
<protein>
    <submittedName>
        <fullName evidence="2">Uncharacterized protein</fullName>
    </submittedName>
</protein>
<organism evidence="2 3">
    <name type="scientific">Caerostris darwini</name>
    <dbReference type="NCBI Taxonomy" id="1538125"/>
    <lineage>
        <taxon>Eukaryota</taxon>
        <taxon>Metazoa</taxon>
        <taxon>Ecdysozoa</taxon>
        <taxon>Arthropoda</taxon>
        <taxon>Chelicerata</taxon>
        <taxon>Arachnida</taxon>
        <taxon>Araneae</taxon>
        <taxon>Araneomorphae</taxon>
        <taxon>Entelegynae</taxon>
        <taxon>Araneoidea</taxon>
        <taxon>Araneidae</taxon>
        <taxon>Caerostris</taxon>
    </lineage>
</organism>
<accession>A0AAV4RJZ4</accession>
<comment type="caution">
    <text evidence="2">The sequence shown here is derived from an EMBL/GenBank/DDBJ whole genome shotgun (WGS) entry which is preliminary data.</text>
</comment>
<dbReference type="EMBL" id="BPLQ01006169">
    <property type="protein sequence ID" value="GIY20442.1"/>
    <property type="molecule type" value="Genomic_DNA"/>
</dbReference>
<sequence length="120" mass="13117">MFKKHFPIAVSPNLNLMTKSHQAKPWRTPASNYFPIGSRQRDDPDKCGRQSNIRRPGMESASNSDECSSQINVRLGRTEKALAAAAFEVVPAFVAKLIGPHLPLLERVCVLGGCNCPCAP</sequence>
<keyword evidence="3" id="KW-1185">Reference proteome</keyword>
<feature type="region of interest" description="Disordered" evidence="1">
    <location>
        <begin position="20"/>
        <end position="65"/>
    </location>
</feature>
<feature type="compositionally biased region" description="Basic and acidic residues" evidence="1">
    <location>
        <begin position="39"/>
        <end position="48"/>
    </location>
</feature>
<name>A0AAV4RJZ4_9ARAC</name>
<gene>
    <name evidence="2" type="ORF">CDAR_248601</name>
</gene>
<evidence type="ECO:0000313" key="3">
    <source>
        <dbReference type="Proteomes" id="UP001054837"/>
    </source>
</evidence>
<reference evidence="2 3" key="1">
    <citation type="submission" date="2021-06" db="EMBL/GenBank/DDBJ databases">
        <title>Caerostris darwini draft genome.</title>
        <authorList>
            <person name="Kono N."/>
            <person name="Arakawa K."/>
        </authorList>
    </citation>
    <scope>NUCLEOTIDE SEQUENCE [LARGE SCALE GENOMIC DNA]</scope>
</reference>
<dbReference type="Proteomes" id="UP001054837">
    <property type="component" value="Unassembled WGS sequence"/>
</dbReference>
<evidence type="ECO:0000256" key="1">
    <source>
        <dbReference type="SAM" id="MobiDB-lite"/>
    </source>
</evidence>
<proteinExistence type="predicted"/>
<dbReference type="AlphaFoldDB" id="A0AAV4RJZ4"/>